<reference evidence="1 2" key="1">
    <citation type="journal article" date="2015" name="Fungal Genet. Biol.">
        <title>Evolution of novel wood decay mechanisms in Agaricales revealed by the genome sequences of Fistulina hepatica and Cylindrobasidium torrendii.</title>
        <authorList>
            <person name="Floudas D."/>
            <person name="Held B.W."/>
            <person name="Riley R."/>
            <person name="Nagy L.G."/>
            <person name="Koehler G."/>
            <person name="Ransdell A.S."/>
            <person name="Younus H."/>
            <person name="Chow J."/>
            <person name="Chiniquy J."/>
            <person name="Lipzen A."/>
            <person name="Tritt A."/>
            <person name="Sun H."/>
            <person name="Haridas S."/>
            <person name="LaButti K."/>
            <person name="Ohm R.A."/>
            <person name="Kues U."/>
            <person name="Blanchette R.A."/>
            <person name="Grigoriev I.V."/>
            <person name="Minto R.E."/>
            <person name="Hibbett D.S."/>
        </authorList>
    </citation>
    <scope>NUCLEOTIDE SEQUENCE [LARGE SCALE GENOMIC DNA]</scope>
    <source>
        <strain evidence="1 2">FP15055 ss-10</strain>
    </source>
</reference>
<proteinExistence type="predicted"/>
<evidence type="ECO:0000313" key="2">
    <source>
        <dbReference type="Proteomes" id="UP000054007"/>
    </source>
</evidence>
<protein>
    <submittedName>
        <fullName evidence="1">Uncharacterized protein</fullName>
    </submittedName>
</protein>
<sequence>MYMQLCVWSPRRIVVQPTQFGKVFTSLDYSGQAEAYGFKRPMGCARIHLWNAKPFKVIALERCMILAANEKWLGPSYTLLRFRAGSRVILDSYNSTYFSAHWSCPPRKGHAGGNSYMISDVKSSDSSEASPLKVGGSLILEECNVQDMVIQPHVYRLVTTSDGIERTTLESSHGKRGSTAIRLGVDAGFCADLSAAGGKGCSYNLARNIGDIY</sequence>
<dbReference type="Proteomes" id="UP000054007">
    <property type="component" value="Unassembled WGS sequence"/>
</dbReference>
<evidence type="ECO:0000313" key="1">
    <source>
        <dbReference type="EMBL" id="KIY67375.1"/>
    </source>
</evidence>
<gene>
    <name evidence="1" type="ORF">CYLTODRAFT_411149</name>
</gene>
<dbReference type="AlphaFoldDB" id="A0A0D7BAW8"/>
<accession>A0A0D7BAW8</accession>
<keyword evidence="2" id="KW-1185">Reference proteome</keyword>
<organism evidence="1 2">
    <name type="scientific">Cylindrobasidium torrendii FP15055 ss-10</name>
    <dbReference type="NCBI Taxonomy" id="1314674"/>
    <lineage>
        <taxon>Eukaryota</taxon>
        <taxon>Fungi</taxon>
        <taxon>Dikarya</taxon>
        <taxon>Basidiomycota</taxon>
        <taxon>Agaricomycotina</taxon>
        <taxon>Agaricomycetes</taxon>
        <taxon>Agaricomycetidae</taxon>
        <taxon>Agaricales</taxon>
        <taxon>Marasmiineae</taxon>
        <taxon>Physalacriaceae</taxon>
        <taxon>Cylindrobasidium</taxon>
    </lineage>
</organism>
<name>A0A0D7BAW8_9AGAR</name>
<dbReference type="EMBL" id="KN880527">
    <property type="protein sequence ID" value="KIY67375.1"/>
    <property type="molecule type" value="Genomic_DNA"/>
</dbReference>